<dbReference type="NCBIfam" id="NF007621">
    <property type="entry name" value="PRK10276.1"/>
    <property type="match status" value="1"/>
</dbReference>
<dbReference type="InterPro" id="IPR036286">
    <property type="entry name" value="LexA/Signal_pep-like_sf"/>
</dbReference>
<feature type="domain" description="Peptidase S24/S26A/S26B/S26C" evidence="1">
    <location>
        <begin position="14"/>
        <end position="119"/>
    </location>
</feature>
<reference evidence="2 3" key="1">
    <citation type="submission" date="2019-09" db="EMBL/GenBank/DDBJ databases">
        <title>Draft genome sequence of various Type strains from the CCUG.</title>
        <authorList>
            <person name="Pineiro-Iglesias B."/>
            <person name="Tunovic T."/>
            <person name="Unosson C."/>
            <person name="Inganas E."/>
            <person name="Ohlen M."/>
            <person name="Cardew S."/>
            <person name="Jensie-Markopoulos S."/>
            <person name="Salva-Serra F."/>
            <person name="Jaen-Luchoro D."/>
            <person name="Karlsson R."/>
            <person name="Svensson-Stadler L."/>
            <person name="Chun J."/>
            <person name="Moore E."/>
        </authorList>
    </citation>
    <scope>NUCLEOTIDE SEQUENCE [LARGE SCALE GENOMIC DNA]</scope>
    <source>
        <strain evidence="2 3">CCUG 56969T</strain>
    </source>
</reference>
<dbReference type="CDD" id="cd06529">
    <property type="entry name" value="S24_LexA-like"/>
    <property type="match status" value="1"/>
</dbReference>
<evidence type="ECO:0000313" key="3">
    <source>
        <dbReference type="Proteomes" id="UP000322521"/>
    </source>
</evidence>
<name>A0A5M9NWU5_9VIBR</name>
<dbReference type="GO" id="GO:0003887">
    <property type="term" value="F:DNA-directed DNA polymerase activity"/>
    <property type="evidence" value="ECO:0007669"/>
    <property type="project" value="UniProtKB-EC"/>
</dbReference>
<dbReference type="InterPro" id="IPR050077">
    <property type="entry name" value="LexA_repressor"/>
</dbReference>
<protein>
    <submittedName>
        <fullName evidence="2">Translesion error-prone DNA polymerase V autoproteolytic subunit</fullName>
        <ecNumber evidence="2">2.7.7.7</ecNumber>
    </submittedName>
</protein>
<dbReference type="InterPro" id="IPR015927">
    <property type="entry name" value="Peptidase_S24_S26A/B/C"/>
</dbReference>
<keyword evidence="2" id="KW-0808">Transferase</keyword>
<dbReference type="SUPFAM" id="SSF51306">
    <property type="entry name" value="LexA/Signal peptidase"/>
    <property type="match status" value="1"/>
</dbReference>
<proteinExistence type="predicted"/>
<evidence type="ECO:0000313" key="2">
    <source>
        <dbReference type="EMBL" id="KAA8675534.1"/>
    </source>
</evidence>
<dbReference type="PANTHER" id="PTHR33516:SF2">
    <property type="entry name" value="LEXA REPRESSOR-RELATED"/>
    <property type="match status" value="1"/>
</dbReference>
<dbReference type="EC" id="2.7.7.7" evidence="2"/>
<gene>
    <name evidence="2" type="primary">umuD</name>
    <name evidence="2" type="ORF">F4W18_12980</name>
</gene>
<dbReference type="Pfam" id="PF00717">
    <property type="entry name" value="Peptidase_S24"/>
    <property type="match status" value="1"/>
</dbReference>
<comment type="caution">
    <text evidence="2">The sequence shown here is derived from an EMBL/GenBank/DDBJ whole genome shotgun (WGS) entry which is preliminary data.</text>
</comment>
<evidence type="ECO:0000259" key="1">
    <source>
        <dbReference type="Pfam" id="PF00717"/>
    </source>
</evidence>
<dbReference type="InterPro" id="IPR039418">
    <property type="entry name" value="LexA-like"/>
</dbReference>
<keyword evidence="2" id="KW-0548">Nucleotidyltransferase</keyword>
<dbReference type="EMBL" id="VXJS01000007">
    <property type="protein sequence ID" value="KAA8675534.1"/>
    <property type="molecule type" value="Genomic_DNA"/>
</dbReference>
<dbReference type="RefSeq" id="WP_086715489.1">
    <property type="nucleotide sequence ID" value="NZ_AP025494.1"/>
</dbReference>
<dbReference type="PANTHER" id="PTHR33516">
    <property type="entry name" value="LEXA REPRESSOR"/>
    <property type="match status" value="1"/>
</dbReference>
<accession>A0A5M9NWU5</accession>
<sequence length="134" mass="14488">MNILTYPVSAGVVGFESPAAEYKQLELSLDELLVEHPSSTFLALAQGDSMQGVGIFSGDVLIVDRALTAKDHDIIIANLNGELVCKILDIKGRRLLSANESMKPVRIDEQDSFAIEGVLASSIRLHRVSTMFSG</sequence>
<dbReference type="Proteomes" id="UP000322521">
    <property type="component" value="Unassembled WGS sequence"/>
</dbReference>
<dbReference type="AlphaFoldDB" id="A0A5M9NWU5"/>
<dbReference type="OrthoDB" id="9787787at2"/>
<dbReference type="Gene3D" id="2.10.109.10">
    <property type="entry name" value="Umud Fragment, subunit A"/>
    <property type="match status" value="1"/>
</dbReference>
<organism evidence="2 3">
    <name type="scientific">Vibrio gigantis</name>
    <dbReference type="NCBI Taxonomy" id="296199"/>
    <lineage>
        <taxon>Bacteria</taxon>
        <taxon>Pseudomonadati</taxon>
        <taxon>Pseudomonadota</taxon>
        <taxon>Gammaproteobacteria</taxon>
        <taxon>Vibrionales</taxon>
        <taxon>Vibrionaceae</taxon>
        <taxon>Vibrio</taxon>
    </lineage>
</organism>
<keyword evidence="3" id="KW-1185">Reference proteome</keyword>